<dbReference type="AlphaFoldDB" id="A0A2Z6QHC1"/>
<dbReference type="InterPro" id="IPR027417">
    <property type="entry name" value="P-loop_NTPase"/>
</dbReference>
<protein>
    <recommendedName>
        <fullName evidence="4">ATPase domain-containing protein</fullName>
    </recommendedName>
</protein>
<dbReference type="SUPFAM" id="SSF52540">
    <property type="entry name" value="P-loop containing nucleoside triphosphate hydrolases"/>
    <property type="match status" value="1"/>
</dbReference>
<dbReference type="Proteomes" id="UP000615446">
    <property type="component" value="Unassembled WGS sequence"/>
</dbReference>
<dbReference type="EMBL" id="BLAL01000019">
    <property type="protein sequence ID" value="GES76178.1"/>
    <property type="molecule type" value="Genomic_DNA"/>
</dbReference>
<reference evidence="2" key="2">
    <citation type="submission" date="2019-10" db="EMBL/GenBank/DDBJ databases">
        <title>Conservation and host-specific expression of non-tandemly repeated heterogenous ribosome RNA gene in arbuscular mycorrhizal fungi.</title>
        <authorList>
            <person name="Maeda T."/>
            <person name="Kobayashi Y."/>
            <person name="Nakagawa T."/>
            <person name="Ezawa T."/>
            <person name="Yamaguchi K."/>
            <person name="Bino T."/>
            <person name="Nishimoto Y."/>
            <person name="Shigenobu S."/>
            <person name="Kawaguchi M."/>
        </authorList>
    </citation>
    <scope>NUCLEOTIDE SEQUENCE</scope>
    <source>
        <strain evidence="2">HR1</strain>
    </source>
</reference>
<proteinExistence type="predicted"/>
<evidence type="ECO:0000313" key="1">
    <source>
        <dbReference type="EMBL" id="GBB88042.1"/>
    </source>
</evidence>
<comment type="caution">
    <text evidence="1">The sequence shown here is derived from an EMBL/GenBank/DDBJ whole genome shotgun (WGS) entry which is preliminary data.</text>
</comment>
<reference evidence="1 3" key="1">
    <citation type="submission" date="2017-11" db="EMBL/GenBank/DDBJ databases">
        <title>The genome of Rhizophagus clarus HR1 reveals common genetic basis of auxotrophy among arbuscular mycorrhizal fungi.</title>
        <authorList>
            <person name="Kobayashi Y."/>
        </authorList>
    </citation>
    <scope>NUCLEOTIDE SEQUENCE [LARGE SCALE GENOMIC DNA]</scope>
    <source>
        <strain evidence="1 3">HR1</strain>
    </source>
</reference>
<evidence type="ECO:0000313" key="3">
    <source>
        <dbReference type="Proteomes" id="UP000247702"/>
    </source>
</evidence>
<dbReference type="PANTHER" id="PTHR33266:SF1">
    <property type="entry name" value="F-BOX DOMAIN-CONTAINING PROTEIN"/>
    <property type="match status" value="1"/>
</dbReference>
<accession>A0A2Z6QHC1</accession>
<evidence type="ECO:0000313" key="2">
    <source>
        <dbReference type="EMBL" id="GES76178.1"/>
    </source>
</evidence>
<keyword evidence="3" id="KW-1185">Reference proteome</keyword>
<gene>
    <name evidence="2" type="ORF">RCL2_000358600</name>
    <name evidence="1" type="ORF">RclHR1_14590004</name>
</gene>
<sequence length="345" mass="39704">MTWKSDANHRVPYSTIFQSSGYGKSRLVKEVARGIPTIYLCLRDVRSTGYPLRTSMGANLFERVLEDIKEGEEWRFLYILQIAIQCFKEELAECDNNCEKLWNSQMDTIFCERVWGNIQRKSENWRNIYNYEVNNSADFIFDNDSSSVTFLLCVDEASTLISSTSKTSPFRLLRRALRKIKWNGFFVLLLDTLSKISNFAPPKSIDPSSRDTSELPLKLFYPYFRLTTMDVFASNNYEDEYWNLAKFGRPLYISYLQSCKDDTEAINKLKNLLERKLLGGANNFEESRQDISSLAILSSIIGLGMSPQSQLASELVASHMATCVSVSEDRERLIITYPTEPILQM</sequence>
<dbReference type="EMBL" id="BEXD01000512">
    <property type="protein sequence ID" value="GBB88042.1"/>
    <property type="molecule type" value="Genomic_DNA"/>
</dbReference>
<dbReference type="Proteomes" id="UP000247702">
    <property type="component" value="Unassembled WGS sequence"/>
</dbReference>
<dbReference type="OrthoDB" id="2392599at2759"/>
<dbReference type="STRING" id="94130.A0A2Z6QHC1"/>
<evidence type="ECO:0008006" key="4">
    <source>
        <dbReference type="Google" id="ProtNLM"/>
    </source>
</evidence>
<name>A0A2Z6QHC1_9GLOM</name>
<organism evidence="1 3">
    <name type="scientific">Rhizophagus clarus</name>
    <dbReference type="NCBI Taxonomy" id="94130"/>
    <lineage>
        <taxon>Eukaryota</taxon>
        <taxon>Fungi</taxon>
        <taxon>Fungi incertae sedis</taxon>
        <taxon>Mucoromycota</taxon>
        <taxon>Glomeromycotina</taxon>
        <taxon>Glomeromycetes</taxon>
        <taxon>Glomerales</taxon>
        <taxon>Glomeraceae</taxon>
        <taxon>Rhizophagus</taxon>
    </lineage>
</organism>
<dbReference type="PANTHER" id="PTHR33266">
    <property type="entry name" value="CHROMOSOME 15, WHOLE GENOME SHOTGUN SEQUENCE"/>
    <property type="match status" value="1"/>
</dbReference>